<comment type="caution">
    <text evidence="2">The sequence shown here is derived from an EMBL/GenBank/DDBJ whole genome shotgun (WGS) entry which is preliminary data.</text>
</comment>
<evidence type="ECO:0000259" key="1">
    <source>
        <dbReference type="Pfam" id="PF05239"/>
    </source>
</evidence>
<dbReference type="Proteomes" id="UP001156856">
    <property type="component" value="Unassembled WGS sequence"/>
</dbReference>
<reference evidence="3" key="4">
    <citation type="submission" date="2023-01" db="EMBL/GenBank/DDBJ databases">
        <title>Draft genome sequence of Methylobacterium oxalidis strain NBRC 107715.</title>
        <authorList>
            <person name="Sun Q."/>
            <person name="Mori K."/>
        </authorList>
    </citation>
    <scope>NUCLEOTIDE SEQUENCE</scope>
    <source>
        <strain evidence="3">NBRC 107715</strain>
    </source>
</reference>
<accession>A0A512JCD2</accession>
<dbReference type="PANTHER" id="PTHR36505">
    <property type="entry name" value="BLR1072 PROTEIN"/>
    <property type="match status" value="1"/>
</dbReference>
<protein>
    <recommendedName>
        <fullName evidence="1">PRC-barrel domain-containing protein</fullName>
    </recommendedName>
</protein>
<dbReference type="Proteomes" id="UP000321960">
    <property type="component" value="Unassembled WGS sequence"/>
</dbReference>
<reference evidence="5" key="2">
    <citation type="journal article" date="2019" name="Int. J. Syst. Evol. Microbiol.">
        <title>The Global Catalogue of Microorganisms (GCM) 10K type strain sequencing project: providing services to taxonomists for standard genome sequencing and annotation.</title>
        <authorList>
            <consortium name="The Broad Institute Genomics Platform"/>
            <consortium name="The Broad Institute Genome Sequencing Center for Infectious Disease"/>
            <person name="Wu L."/>
            <person name="Ma J."/>
        </authorList>
    </citation>
    <scope>NUCLEOTIDE SEQUENCE [LARGE SCALE GENOMIC DNA]</scope>
    <source>
        <strain evidence="5">NBRC 107715</strain>
    </source>
</reference>
<name>A0A512JCD2_9HYPH</name>
<dbReference type="InterPro" id="IPR027275">
    <property type="entry name" value="PRC-brl_dom"/>
</dbReference>
<dbReference type="Gene3D" id="2.30.30.240">
    <property type="entry name" value="PRC-barrel domain"/>
    <property type="match status" value="1"/>
</dbReference>
<evidence type="ECO:0000313" key="5">
    <source>
        <dbReference type="Proteomes" id="UP001156856"/>
    </source>
</evidence>
<dbReference type="SUPFAM" id="SSF50346">
    <property type="entry name" value="PRC-barrel domain"/>
    <property type="match status" value="1"/>
</dbReference>
<dbReference type="PANTHER" id="PTHR36505:SF1">
    <property type="entry name" value="BLR1072 PROTEIN"/>
    <property type="match status" value="1"/>
</dbReference>
<dbReference type="InterPro" id="IPR011033">
    <property type="entry name" value="PRC_barrel-like_sf"/>
</dbReference>
<dbReference type="EMBL" id="BSPK01000074">
    <property type="protein sequence ID" value="GLS65551.1"/>
    <property type="molecule type" value="Genomic_DNA"/>
</dbReference>
<reference evidence="3" key="1">
    <citation type="journal article" date="2014" name="Int. J. Syst. Evol. Microbiol.">
        <title>Complete genome of a new Firmicutes species belonging to the dominant human colonic microbiota ('Ruminococcus bicirculans') reveals two chromosomes and a selective capacity to utilize plant glucans.</title>
        <authorList>
            <consortium name="NISC Comparative Sequencing Program"/>
            <person name="Wegmann U."/>
            <person name="Louis P."/>
            <person name="Goesmann A."/>
            <person name="Henrissat B."/>
            <person name="Duncan S.H."/>
            <person name="Flint H.J."/>
        </authorList>
    </citation>
    <scope>NUCLEOTIDE SEQUENCE</scope>
    <source>
        <strain evidence="3">NBRC 107715</strain>
    </source>
</reference>
<gene>
    <name evidence="3" type="ORF">GCM10007888_39330</name>
    <name evidence="2" type="ORF">MOX02_56540</name>
</gene>
<sequence length="302" mass="33535">MTCIARCPAGAPNNSGRSREEAQHACVRADLTGILDWAKGETIVWRPWAGGTPDPQLHTGAGAIITLGKAGPTGTVRFTLPRAPGRWCGRSSERLSHTILFKNTGTFEREAFMRTYYVFQAASSPDLRGYSYDPTGERLPAQHGPWTRILQISPDEEWTQDVSRAVVAGGILESGYYLWGPVDQSGSLKPIIESDRVEGTAVFNRDNHQIGTIQRLLIEKVSGRVLYVDVTFGGFLGLGVHHLTIPWAMLTYDSELEGYHTDITESQVRGAPAFYSEDRVWLGREREEQLKNYWNSVAQHAS</sequence>
<evidence type="ECO:0000313" key="3">
    <source>
        <dbReference type="EMBL" id="GLS65551.1"/>
    </source>
</evidence>
<keyword evidence="5" id="KW-1185">Reference proteome</keyword>
<reference evidence="2 4" key="3">
    <citation type="submission" date="2019-07" db="EMBL/GenBank/DDBJ databases">
        <title>Whole genome shotgun sequence of Methylobacterium oxalidis NBRC 107715.</title>
        <authorList>
            <person name="Hosoyama A."/>
            <person name="Uohara A."/>
            <person name="Ohji S."/>
            <person name="Ichikawa N."/>
        </authorList>
    </citation>
    <scope>NUCLEOTIDE SEQUENCE [LARGE SCALE GENOMIC DNA]</scope>
    <source>
        <strain evidence="2 4">NBRC 107715</strain>
    </source>
</reference>
<dbReference type="EMBL" id="BJZU01000167">
    <property type="protein sequence ID" value="GEP07616.1"/>
    <property type="molecule type" value="Genomic_DNA"/>
</dbReference>
<proteinExistence type="predicted"/>
<dbReference type="Pfam" id="PF05239">
    <property type="entry name" value="PRC"/>
    <property type="match status" value="1"/>
</dbReference>
<feature type="domain" description="PRC-barrel" evidence="1">
    <location>
        <begin position="194"/>
        <end position="267"/>
    </location>
</feature>
<dbReference type="AlphaFoldDB" id="A0A512JCD2"/>
<evidence type="ECO:0000313" key="2">
    <source>
        <dbReference type="EMBL" id="GEP07616.1"/>
    </source>
</evidence>
<evidence type="ECO:0000313" key="4">
    <source>
        <dbReference type="Proteomes" id="UP000321960"/>
    </source>
</evidence>
<organism evidence="2 4">
    <name type="scientific">Methylobacterium oxalidis</name>
    <dbReference type="NCBI Taxonomy" id="944322"/>
    <lineage>
        <taxon>Bacteria</taxon>
        <taxon>Pseudomonadati</taxon>
        <taxon>Pseudomonadota</taxon>
        <taxon>Alphaproteobacteria</taxon>
        <taxon>Hyphomicrobiales</taxon>
        <taxon>Methylobacteriaceae</taxon>
        <taxon>Methylobacterium</taxon>
    </lineage>
</organism>